<evidence type="ECO:0000313" key="4">
    <source>
        <dbReference type="Proteomes" id="UP000054549"/>
    </source>
</evidence>
<organism evidence="3 4">
    <name type="scientific">Amanita muscaria (strain Koide BX008)</name>
    <dbReference type="NCBI Taxonomy" id="946122"/>
    <lineage>
        <taxon>Eukaryota</taxon>
        <taxon>Fungi</taxon>
        <taxon>Dikarya</taxon>
        <taxon>Basidiomycota</taxon>
        <taxon>Agaricomycotina</taxon>
        <taxon>Agaricomycetes</taxon>
        <taxon>Agaricomycetidae</taxon>
        <taxon>Agaricales</taxon>
        <taxon>Pluteineae</taxon>
        <taxon>Amanitaceae</taxon>
        <taxon>Amanita</taxon>
    </lineage>
</organism>
<gene>
    <name evidence="3" type="ORF">M378DRAFT_24755</name>
</gene>
<dbReference type="OrthoDB" id="3048402at2759"/>
<dbReference type="HOGENOM" id="CLU_052214_1_0_1"/>
<proteinExistence type="predicted"/>
<dbReference type="InParanoid" id="A0A0C2X4H7"/>
<feature type="compositionally biased region" description="Basic and acidic residues" evidence="1">
    <location>
        <begin position="387"/>
        <end position="398"/>
    </location>
</feature>
<dbReference type="EMBL" id="KN818252">
    <property type="protein sequence ID" value="KIL64176.1"/>
    <property type="molecule type" value="Genomic_DNA"/>
</dbReference>
<dbReference type="Pfam" id="PF13391">
    <property type="entry name" value="HNH_2"/>
    <property type="match status" value="1"/>
</dbReference>
<evidence type="ECO:0000259" key="2">
    <source>
        <dbReference type="Pfam" id="PF13391"/>
    </source>
</evidence>
<feature type="domain" description="HNH nuclease" evidence="2">
    <location>
        <begin position="25"/>
        <end position="90"/>
    </location>
</feature>
<name>A0A0C2X4H7_AMAMK</name>
<dbReference type="Proteomes" id="UP000054549">
    <property type="component" value="Unassembled WGS sequence"/>
</dbReference>
<sequence>MAGDSQASFSQSVKINIRETYEYRCAICLTRSSTTQCAHVLDGATPGEHHVRNAVNLGVLPEGYKRNAPNNGMVLCPNCHSRFINNHIVLSLPIPVLKYLEQYTSSTPKVDQKPLYEVLDLMVDALDGTEVELPDLKAIIPYIGLFTLVTINPGEVAGDILVTTHLPRLSVRRGTRFIVAPANTSATAQNAARIFEPLNINVDTPHNFGPIPISPDDEEFKEKRYWRLPVPAAAIFAALIARLPHDSSDCEDIVLAKVILASLTLQHYGSTGDDAGGSGPSGGGGPSGSRGGGGRGGGGRGGSGRGGGGRGGGGRGGGGRGGSGRGSGGRGGGDGGGGGGRQSKRKGTSGESSASAERGKKKARNVAGGDGAGDCGESDANGAAKSIDTDKDNSDSDTGRSISAIDPPDEDNPDEWRFGPSFSTNKIVFTARAVNLA</sequence>
<protein>
    <recommendedName>
        <fullName evidence="2">HNH nuclease domain-containing protein</fullName>
    </recommendedName>
</protein>
<reference evidence="3 4" key="1">
    <citation type="submission" date="2014-04" db="EMBL/GenBank/DDBJ databases">
        <title>Evolutionary Origins and Diversification of the Mycorrhizal Mutualists.</title>
        <authorList>
            <consortium name="DOE Joint Genome Institute"/>
            <consortium name="Mycorrhizal Genomics Consortium"/>
            <person name="Kohler A."/>
            <person name="Kuo A."/>
            <person name="Nagy L.G."/>
            <person name="Floudas D."/>
            <person name="Copeland A."/>
            <person name="Barry K.W."/>
            <person name="Cichocki N."/>
            <person name="Veneault-Fourrey C."/>
            <person name="LaButti K."/>
            <person name="Lindquist E.A."/>
            <person name="Lipzen A."/>
            <person name="Lundell T."/>
            <person name="Morin E."/>
            <person name="Murat C."/>
            <person name="Riley R."/>
            <person name="Ohm R."/>
            <person name="Sun H."/>
            <person name="Tunlid A."/>
            <person name="Henrissat B."/>
            <person name="Grigoriev I.V."/>
            <person name="Hibbett D.S."/>
            <person name="Martin F."/>
        </authorList>
    </citation>
    <scope>NUCLEOTIDE SEQUENCE [LARGE SCALE GENOMIC DNA]</scope>
    <source>
        <strain evidence="3 4">Koide BX008</strain>
    </source>
</reference>
<accession>A0A0C2X4H7</accession>
<feature type="region of interest" description="Disordered" evidence="1">
    <location>
        <begin position="271"/>
        <end position="423"/>
    </location>
</feature>
<dbReference type="STRING" id="946122.A0A0C2X4H7"/>
<evidence type="ECO:0000313" key="3">
    <source>
        <dbReference type="EMBL" id="KIL64176.1"/>
    </source>
</evidence>
<evidence type="ECO:0000256" key="1">
    <source>
        <dbReference type="SAM" id="MobiDB-lite"/>
    </source>
</evidence>
<feature type="compositionally biased region" description="Gly residues" evidence="1">
    <location>
        <begin position="274"/>
        <end position="341"/>
    </location>
</feature>
<keyword evidence="4" id="KW-1185">Reference proteome</keyword>
<dbReference type="InterPro" id="IPR003615">
    <property type="entry name" value="HNH_nuc"/>
</dbReference>
<dbReference type="AlphaFoldDB" id="A0A0C2X4H7"/>